<name>A0ACC0DCZ1_9PEZI</name>
<protein>
    <submittedName>
        <fullName evidence="1">HET-domain-containing protein</fullName>
    </submittedName>
</protein>
<dbReference type="Proteomes" id="UP001497680">
    <property type="component" value="Unassembled WGS sequence"/>
</dbReference>
<keyword evidence="2" id="KW-1185">Reference proteome</keyword>
<proteinExistence type="predicted"/>
<sequence length="625" mass="70383">MMSVFSKYDYEPLGTDDEIRLVTLDPATSEEDPLRCSITNYRRGAKAVDYYAVSYVWGEPVFSQNLEIRHSDDDVSYLKITSNVDALLQRLRALNILRHIWIDAICLNQADENEKAQQIPVMGRIFKEAKGVHIWLGPEDDQTAKIFTFLEAAALVPKAKKLQMSSQLETLMKTVFGGRRNAVKCISDFSKRPWFSRRWIIQEACLARQATVHCGSHSIPLQKLASAAGRFQTLNISSYPIKVMMKLYRPTTSTILKLLWDFQEAQCLDPKDRVAALLGLVAETYGSRLDYTAHWTGVYKQVASSILSAGNNNTRLQVMLHLFEFGAVSVPEDATYPSWIPDWSQSRRRELPYHCFVRNLDTYEPYPNSPGHSPKASLAFDHDALQIQWRSSSGGPRGRQVTYVANFDSPPRNEAHEAEQLINTLNELFPPDSDSTERILAVVSLLKTVTRFRQRGHDSKLKGSPCDASIKNFIQRLPGPSRSGAFKYLRGIDSILKKFYLFEMGSVGPRGQAGTGYGVSSQQIEIGDVVIPLWNMEWKHDNVGRHWNKGEKTTTVLIVRCTEDPSLHSTTSSSNEDEAVATARIVGWAVCVLLGSESSYGHSLSVDTRWQGHLVEEQLCAMRLI</sequence>
<reference evidence="1 2" key="1">
    <citation type="journal article" date="2022" name="New Phytol.">
        <title>Ecological generalism drives hyperdiversity of secondary metabolite gene clusters in xylarialean endophytes.</title>
        <authorList>
            <person name="Franco M.E.E."/>
            <person name="Wisecaver J.H."/>
            <person name="Arnold A.E."/>
            <person name="Ju Y.M."/>
            <person name="Slot J.C."/>
            <person name="Ahrendt S."/>
            <person name="Moore L.P."/>
            <person name="Eastman K.E."/>
            <person name="Scott K."/>
            <person name="Konkel Z."/>
            <person name="Mondo S.J."/>
            <person name="Kuo A."/>
            <person name="Hayes R.D."/>
            <person name="Haridas S."/>
            <person name="Andreopoulos B."/>
            <person name="Riley R."/>
            <person name="LaButti K."/>
            <person name="Pangilinan J."/>
            <person name="Lipzen A."/>
            <person name="Amirebrahimi M."/>
            <person name="Yan J."/>
            <person name="Adam C."/>
            <person name="Keymanesh K."/>
            <person name="Ng V."/>
            <person name="Louie K."/>
            <person name="Northen T."/>
            <person name="Drula E."/>
            <person name="Henrissat B."/>
            <person name="Hsieh H.M."/>
            <person name="Youens-Clark K."/>
            <person name="Lutzoni F."/>
            <person name="Miadlikowska J."/>
            <person name="Eastwood D.C."/>
            <person name="Hamelin R.C."/>
            <person name="Grigoriev I.V."/>
            <person name="U'Ren J.M."/>
        </authorList>
    </citation>
    <scope>NUCLEOTIDE SEQUENCE [LARGE SCALE GENOMIC DNA]</scope>
    <source>
        <strain evidence="1 2">ER1909</strain>
    </source>
</reference>
<comment type="caution">
    <text evidence="1">The sequence shown here is derived from an EMBL/GenBank/DDBJ whole genome shotgun (WGS) entry which is preliminary data.</text>
</comment>
<gene>
    <name evidence="1" type="ORF">F4821DRAFT_20532</name>
</gene>
<organism evidence="1 2">
    <name type="scientific">Hypoxylon rubiginosum</name>
    <dbReference type="NCBI Taxonomy" id="110542"/>
    <lineage>
        <taxon>Eukaryota</taxon>
        <taxon>Fungi</taxon>
        <taxon>Dikarya</taxon>
        <taxon>Ascomycota</taxon>
        <taxon>Pezizomycotina</taxon>
        <taxon>Sordariomycetes</taxon>
        <taxon>Xylariomycetidae</taxon>
        <taxon>Xylariales</taxon>
        <taxon>Hypoxylaceae</taxon>
        <taxon>Hypoxylon</taxon>
    </lineage>
</organism>
<accession>A0ACC0DCZ1</accession>
<dbReference type="EMBL" id="MU394290">
    <property type="protein sequence ID" value="KAI6090564.1"/>
    <property type="molecule type" value="Genomic_DNA"/>
</dbReference>
<evidence type="ECO:0000313" key="1">
    <source>
        <dbReference type="EMBL" id="KAI6090564.1"/>
    </source>
</evidence>
<evidence type="ECO:0000313" key="2">
    <source>
        <dbReference type="Proteomes" id="UP001497680"/>
    </source>
</evidence>